<reference evidence="3" key="1">
    <citation type="journal article" date="2019" name="Int. J. Syst. Evol. Microbiol.">
        <title>The Global Catalogue of Microorganisms (GCM) 10K type strain sequencing project: providing services to taxonomists for standard genome sequencing and annotation.</title>
        <authorList>
            <consortium name="The Broad Institute Genomics Platform"/>
            <consortium name="The Broad Institute Genome Sequencing Center for Infectious Disease"/>
            <person name="Wu L."/>
            <person name="Ma J."/>
        </authorList>
    </citation>
    <scope>NUCLEOTIDE SEQUENCE [LARGE SCALE GENOMIC DNA]</scope>
    <source>
        <strain evidence="3">CGMCC 4.7608</strain>
    </source>
</reference>
<dbReference type="EMBL" id="JBHSEK010000003">
    <property type="protein sequence ID" value="MFC4489384.1"/>
    <property type="molecule type" value="Genomic_DNA"/>
</dbReference>
<evidence type="ECO:0000259" key="1">
    <source>
        <dbReference type="Pfam" id="PF01965"/>
    </source>
</evidence>
<comment type="caution">
    <text evidence="2">The sequence shown here is derived from an EMBL/GenBank/DDBJ whole genome shotgun (WGS) entry which is preliminary data.</text>
</comment>
<organism evidence="2 3">
    <name type="scientific">Chromobacterium aquaticum</name>
    <dbReference type="NCBI Taxonomy" id="467180"/>
    <lineage>
        <taxon>Bacteria</taxon>
        <taxon>Pseudomonadati</taxon>
        <taxon>Pseudomonadota</taxon>
        <taxon>Betaproteobacteria</taxon>
        <taxon>Neisseriales</taxon>
        <taxon>Chromobacteriaceae</taxon>
        <taxon>Chromobacterium</taxon>
    </lineage>
</organism>
<dbReference type="Gene3D" id="3.40.50.880">
    <property type="match status" value="1"/>
</dbReference>
<dbReference type="PANTHER" id="PTHR48094">
    <property type="entry name" value="PROTEIN/NUCLEIC ACID DEGLYCASE DJ-1-RELATED"/>
    <property type="match status" value="1"/>
</dbReference>
<dbReference type="PANTHER" id="PTHR48094:SF19">
    <property type="entry name" value="DJ-1_PFPI DOMAIN-CONTAINING PROTEIN"/>
    <property type="match status" value="1"/>
</dbReference>
<dbReference type="Proteomes" id="UP001595999">
    <property type="component" value="Unassembled WGS sequence"/>
</dbReference>
<dbReference type="InterPro" id="IPR050325">
    <property type="entry name" value="Prot/Nucl_acid_deglycase"/>
</dbReference>
<protein>
    <submittedName>
        <fullName evidence="2">DJ-1/PfpI family protein</fullName>
    </submittedName>
</protein>
<evidence type="ECO:0000313" key="3">
    <source>
        <dbReference type="Proteomes" id="UP001595999"/>
    </source>
</evidence>
<dbReference type="InterPro" id="IPR002818">
    <property type="entry name" value="DJ-1/PfpI"/>
</dbReference>
<dbReference type="Pfam" id="PF01965">
    <property type="entry name" value="DJ-1_PfpI"/>
    <property type="match status" value="1"/>
</dbReference>
<feature type="domain" description="DJ-1/PfpI" evidence="1">
    <location>
        <begin position="2"/>
        <end position="164"/>
    </location>
</feature>
<gene>
    <name evidence="2" type="ORF">ACFO0R_07100</name>
</gene>
<proteinExistence type="predicted"/>
<evidence type="ECO:0000313" key="2">
    <source>
        <dbReference type="EMBL" id="MFC4489384.1"/>
    </source>
</evidence>
<dbReference type="InterPro" id="IPR029062">
    <property type="entry name" value="Class_I_gatase-like"/>
</dbReference>
<name>A0ABV8ZRX5_9NEIS</name>
<sequence length="197" mass="21526">MKKAVFFLLDEYAEWESAFLASRLAMSKQWSVATASLERGVCKSMGGFTTVVDYSLMDIPGDTALLVLVGGNGWGLDSPELRERVAACLATGGVVAAICGAVDFLARNGLLNDYRHTGNAQHLWAEYPEYRHHAGFIAAQTVRDRNLITANGTAAMEFSESVLKSVHAGDAAGIEMEHRLFRMGYHDYVLQYGNPFA</sequence>
<accession>A0ABV8ZRX5</accession>
<dbReference type="RefSeq" id="WP_231460733.1">
    <property type="nucleotide sequence ID" value="NZ_JAJOHW010000005.1"/>
</dbReference>
<dbReference type="SUPFAM" id="SSF52317">
    <property type="entry name" value="Class I glutamine amidotransferase-like"/>
    <property type="match status" value="1"/>
</dbReference>
<keyword evidence="3" id="KW-1185">Reference proteome</keyword>